<dbReference type="PANTHER" id="PTHR46170">
    <property type="entry name" value="GATOR COMPLEX PROTEIN WDR59"/>
    <property type="match status" value="1"/>
</dbReference>
<evidence type="ECO:0000256" key="1">
    <source>
        <dbReference type="SAM" id="MobiDB-lite"/>
    </source>
</evidence>
<name>A0ABD2PQV3_9PLAT</name>
<sequence length="706" mass="79385">MVVEKVEKSGHEPLSVSGDSQKTRDYTFPSNASTSSEDLSENIQSHGKMNNQMMNARGSSPQSFSSRLSSTLKGSESLSSLEDELSANSMHGKRRGRRRKNEAPPQSSSSPNDAHFSQPPNLDVSKNTSSMTDSKVCNLFQIGKDIESFWDVRPDRYSLISVQPCADSLIALAGRRNLAVVNSKNVTDPKPVKLVPVCQFDQRDALQLAWSTDGQTLALLTTKRVQLFSVSSQAPLAHLNGSVKSLTCCDFNKQDVNLLAVASRDNFRGILLWDLRDSRKVVQSYDSLRPCNILKWNSHQAHMFGTVHENEIKLWDTRNNSKSFRAYRQDSSCIEHLFWSNVHDYELFAVSKENRLYKYCNLDKPFASDVQLAMLPADFCMFKFSPVMNEFAAISRKSRSPSWQLYCADKLMPVSNADRLGQKNVTSPGAAFVDFDWFKELSLFTPRAGQRYSLEKYDESAQSVTFKIYFATPTGCEGTIRFKAVFLATYPENIPIFSFLSSQPPVPELFVDKLMISCGNLAKECIDEGRGCIEPCVRHLIECVSEQFACKSDGEENQQQQQRNNEFALVRTCGASFSPCGLLATFNLPFEFPSTCDTSSLTCKVPSKSVKKPLRNANKSGRRVPIQSRKLVSYKKGKKHSLLKRFIPTPPGVLMWDQVAALRIGWPHDSRLDELRFGNSYSKASVVVYDLSHLMHTDMRLANEYS</sequence>
<dbReference type="Proteomes" id="UP001626550">
    <property type="component" value="Unassembled WGS sequence"/>
</dbReference>
<organism evidence="2 3">
    <name type="scientific">Cichlidogyrus casuarinus</name>
    <dbReference type="NCBI Taxonomy" id="1844966"/>
    <lineage>
        <taxon>Eukaryota</taxon>
        <taxon>Metazoa</taxon>
        <taxon>Spiralia</taxon>
        <taxon>Lophotrochozoa</taxon>
        <taxon>Platyhelminthes</taxon>
        <taxon>Monogenea</taxon>
        <taxon>Monopisthocotylea</taxon>
        <taxon>Dactylogyridea</taxon>
        <taxon>Ancyrocephalidae</taxon>
        <taxon>Cichlidogyrus</taxon>
    </lineage>
</organism>
<keyword evidence="3" id="KW-1185">Reference proteome</keyword>
<reference evidence="2 3" key="1">
    <citation type="submission" date="2024-11" db="EMBL/GenBank/DDBJ databases">
        <title>Adaptive evolution of stress response genes in parasites aligns with host niche diversity.</title>
        <authorList>
            <person name="Hahn C."/>
            <person name="Resl P."/>
        </authorList>
    </citation>
    <scope>NUCLEOTIDE SEQUENCE [LARGE SCALE GENOMIC DNA]</scope>
    <source>
        <strain evidence="2">EGGRZ-B1_66</strain>
        <tissue evidence="2">Body</tissue>
    </source>
</reference>
<dbReference type="Gene3D" id="2.130.10.10">
    <property type="entry name" value="YVTN repeat-like/Quinoprotein amine dehydrogenase"/>
    <property type="match status" value="1"/>
</dbReference>
<proteinExistence type="predicted"/>
<comment type="caution">
    <text evidence="2">The sequence shown here is derived from an EMBL/GenBank/DDBJ whole genome shotgun (WGS) entry which is preliminary data.</text>
</comment>
<evidence type="ECO:0000313" key="2">
    <source>
        <dbReference type="EMBL" id="KAL3309871.1"/>
    </source>
</evidence>
<dbReference type="SMART" id="SM00320">
    <property type="entry name" value="WD40"/>
    <property type="match status" value="2"/>
</dbReference>
<feature type="compositionally biased region" description="Polar residues" evidence="1">
    <location>
        <begin position="118"/>
        <end position="129"/>
    </location>
</feature>
<feature type="compositionally biased region" description="Basic and acidic residues" evidence="1">
    <location>
        <begin position="1"/>
        <end position="11"/>
    </location>
</feature>
<protein>
    <submittedName>
        <fullName evidence="2">Uncharacterized protein</fullName>
    </submittedName>
</protein>
<dbReference type="EMBL" id="JBJKFK010003471">
    <property type="protein sequence ID" value="KAL3309871.1"/>
    <property type="molecule type" value="Genomic_DNA"/>
</dbReference>
<feature type="region of interest" description="Disordered" evidence="1">
    <location>
        <begin position="1"/>
        <end position="129"/>
    </location>
</feature>
<dbReference type="AlphaFoldDB" id="A0ABD2PQV3"/>
<dbReference type="InterPro" id="IPR049567">
    <property type="entry name" value="WDR59-like"/>
</dbReference>
<feature type="compositionally biased region" description="Polar residues" evidence="1">
    <location>
        <begin position="28"/>
        <end position="58"/>
    </location>
</feature>
<evidence type="ECO:0000313" key="3">
    <source>
        <dbReference type="Proteomes" id="UP001626550"/>
    </source>
</evidence>
<feature type="compositionally biased region" description="Basic residues" evidence="1">
    <location>
        <begin position="91"/>
        <end position="100"/>
    </location>
</feature>
<accession>A0ABD2PQV3</accession>
<dbReference type="InterPro" id="IPR036322">
    <property type="entry name" value="WD40_repeat_dom_sf"/>
</dbReference>
<dbReference type="PANTHER" id="PTHR46170:SF1">
    <property type="entry name" value="GATOR COMPLEX PROTEIN WDR59"/>
    <property type="match status" value="1"/>
</dbReference>
<gene>
    <name evidence="2" type="ORF">Ciccas_011573</name>
</gene>
<dbReference type="InterPro" id="IPR001680">
    <property type="entry name" value="WD40_rpt"/>
</dbReference>
<dbReference type="SUPFAM" id="SSF50978">
    <property type="entry name" value="WD40 repeat-like"/>
    <property type="match status" value="1"/>
</dbReference>
<dbReference type="InterPro" id="IPR015943">
    <property type="entry name" value="WD40/YVTN_repeat-like_dom_sf"/>
</dbReference>
<feature type="compositionally biased region" description="Low complexity" evidence="1">
    <location>
        <begin position="59"/>
        <end position="80"/>
    </location>
</feature>